<evidence type="ECO:0000256" key="1">
    <source>
        <dbReference type="ARBA" id="ARBA00023125"/>
    </source>
</evidence>
<name>X1JQ52_9ZZZZ</name>
<organism evidence="4">
    <name type="scientific">marine sediment metagenome</name>
    <dbReference type="NCBI Taxonomy" id="412755"/>
    <lineage>
        <taxon>unclassified sequences</taxon>
        <taxon>metagenomes</taxon>
        <taxon>ecological metagenomes</taxon>
    </lineage>
</organism>
<dbReference type="EMBL" id="BARU01045745">
    <property type="protein sequence ID" value="GAH96192.1"/>
    <property type="molecule type" value="Genomic_DNA"/>
</dbReference>
<dbReference type="GO" id="GO:0003677">
    <property type="term" value="F:DNA binding"/>
    <property type="evidence" value="ECO:0007669"/>
    <property type="project" value="UniProtKB-KW"/>
</dbReference>
<dbReference type="InterPro" id="IPR050090">
    <property type="entry name" value="Tyrosine_recombinase_XerCD"/>
</dbReference>
<evidence type="ECO:0000256" key="2">
    <source>
        <dbReference type="ARBA" id="ARBA00023172"/>
    </source>
</evidence>
<dbReference type="GO" id="GO:0015074">
    <property type="term" value="P:DNA integration"/>
    <property type="evidence" value="ECO:0007669"/>
    <property type="project" value="InterPro"/>
</dbReference>
<dbReference type="Gene3D" id="1.10.443.10">
    <property type="entry name" value="Intergrase catalytic core"/>
    <property type="match status" value="1"/>
</dbReference>
<keyword evidence="1" id="KW-0238">DNA-binding</keyword>
<evidence type="ECO:0000259" key="3">
    <source>
        <dbReference type="PROSITE" id="PS51898"/>
    </source>
</evidence>
<proteinExistence type="predicted"/>
<accession>X1JQ52</accession>
<gene>
    <name evidence="4" type="ORF">S03H2_69286</name>
</gene>
<dbReference type="InterPro" id="IPR002104">
    <property type="entry name" value="Integrase_catalytic"/>
</dbReference>
<dbReference type="PANTHER" id="PTHR30349:SF41">
    <property type="entry name" value="INTEGRASE_RECOMBINASE PROTEIN MJ0367-RELATED"/>
    <property type="match status" value="1"/>
</dbReference>
<dbReference type="GO" id="GO:0006310">
    <property type="term" value="P:DNA recombination"/>
    <property type="evidence" value="ECO:0007669"/>
    <property type="project" value="UniProtKB-KW"/>
</dbReference>
<protein>
    <recommendedName>
        <fullName evidence="3">Tyr recombinase domain-containing protein</fullName>
    </recommendedName>
</protein>
<evidence type="ECO:0000313" key="4">
    <source>
        <dbReference type="EMBL" id="GAH96192.1"/>
    </source>
</evidence>
<feature type="domain" description="Tyr recombinase" evidence="3">
    <location>
        <begin position="1"/>
        <end position="71"/>
    </location>
</feature>
<sequence>RGIQDCVKKYGKLAGLEDITPHSLRHTFCTNLLRSGGVDIVTVAKIAGHSDISTTSIYTQPSHRDMAKAVEGLVE</sequence>
<dbReference type="PANTHER" id="PTHR30349">
    <property type="entry name" value="PHAGE INTEGRASE-RELATED"/>
    <property type="match status" value="1"/>
</dbReference>
<dbReference type="InterPro" id="IPR011010">
    <property type="entry name" value="DNA_brk_join_enz"/>
</dbReference>
<dbReference type="AlphaFoldDB" id="X1JQ52"/>
<reference evidence="4" key="1">
    <citation type="journal article" date="2014" name="Front. Microbiol.">
        <title>High frequency of phylogenetically diverse reductive dehalogenase-homologous genes in deep subseafloor sedimentary metagenomes.</title>
        <authorList>
            <person name="Kawai M."/>
            <person name="Futagami T."/>
            <person name="Toyoda A."/>
            <person name="Takaki Y."/>
            <person name="Nishi S."/>
            <person name="Hori S."/>
            <person name="Arai W."/>
            <person name="Tsubouchi T."/>
            <person name="Morono Y."/>
            <person name="Uchiyama I."/>
            <person name="Ito T."/>
            <person name="Fujiyama A."/>
            <person name="Inagaki F."/>
            <person name="Takami H."/>
        </authorList>
    </citation>
    <scope>NUCLEOTIDE SEQUENCE</scope>
    <source>
        <strain evidence="4">Expedition CK06-06</strain>
    </source>
</reference>
<dbReference type="InterPro" id="IPR013762">
    <property type="entry name" value="Integrase-like_cat_sf"/>
</dbReference>
<comment type="caution">
    <text evidence="4">The sequence shown here is derived from an EMBL/GenBank/DDBJ whole genome shotgun (WGS) entry which is preliminary data.</text>
</comment>
<dbReference type="PROSITE" id="PS51898">
    <property type="entry name" value="TYR_RECOMBINASE"/>
    <property type="match status" value="1"/>
</dbReference>
<feature type="non-terminal residue" evidence="4">
    <location>
        <position position="1"/>
    </location>
</feature>
<keyword evidence="2" id="KW-0233">DNA recombination</keyword>
<dbReference type="Pfam" id="PF00589">
    <property type="entry name" value="Phage_integrase"/>
    <property type="match status" value="1"/>
</dbReference>
<dbReference type="SUPFAM" id="SSF56349">
    <property type="entry name" value="DNA breaking-rejoining enzymes"/>
    <property type="match status" value="1"/>
</dbReference>